<dbReference type="InterPro" id="IPR003870">
    <property type="entry name" value="DUF222"/>
</dbReference>
<reference evidence="3 4" key="1">
    <citation type="journal article" date="2018" name="J. Microbiol.">
        <title>Leifsonia flava sp. nov., a novel actinobacterium isolated from the rhizosphere of Aquilegia viridiflora.</title>
        <authorList>
            <person name="Cai Y."/>
            <person name="Tao W.Z."/>
            <person name="Ma Y.J."/>
            <person name="Cheng J."/>
            <person name="Zhang M.Y."/>
            <person name="Zhang Y.X."/>
        </authorList>
    </citation>
    <scope>NUCLEOTIDE SEQUENCE [LARGE SCALE GENOMIC DNA]</scope>
    <source>
        <strain evidence="3 4">SYP-B2174</strain>
    </source>
</reference>
<comment type="caution">
    <text evidence="3">The sequence shown here is derived from an EMBL/GenBank/DDBJ whole genome shotgun (WGS) entry which is preliminary data.</text>
</comment>
<protein>
    <submittedName>
        <fullName evidence="3">DUF222 domain-containing protein</fullName>
    </submittedName>
</protein>
<feature type="chain" id="PRO_5021365074" evidence="1">
    <location>
        <begin position="23"/>
        <end position="374"/>
    </location>
</feature>
<feature type="domain" description="DUF222" evidence="2">
    <location>
        <begin position="105"/>
        <end position="374"/>
    </location>
</feature>
<name>A0A4Y9R416_9MICO</name>
<dbReference type="Pfam" id="PF02720">
    <property type="entry name" value="DUF222"/>
    <property type="match status" value="1"/>
</dbReference>
<keyword evidence="1" id="KW-0732">Signal</keyword>
<evidence type="ECO:0000313" key="4">
    <source>
        <dbReference type="Proteomes" id="UP000298127"/>
    </source>
</evidence>
<dbReference type="Proteomes" id="UP000298127">
    <property type="component" value="Unassembled WGS sequence"/>
</dbReference>
<proteinExistence type="predicted"/>
<evidence type="ECO:0000259" key="2">
    <source>
        <dbReference type="Pfam" id="PF02720"/>
    </source>
</evidence>
<organism evidence="3 4">
    <name type="scientific">Orlajensenia leifsoniae</name>
    <dbReference type="NCBI Taxonomy" id="2561933"/>
    <lineage>
        <taxon>Bacteria</taxon>
        <taxon>Bacillati</taxon>
        <taxon>Actinomycetota</taxon>
        <taxon>Actinomycetes</taxon>
        <taxon>Micrococcales</taxon>
        <taxon>Microbacteriaceae</taxon>
        <taxon>Orlajensenia</taxon>
    </lineage>
</organism>
<evidence type="ECO:0000256" key="1">
    <source>
        <dbReference type="SAM" id="SignalP"/>
    </source>
</evidence>
<sequence length="374" mass="39373">MPAPALLLTDLTASLASSGVCAATFAALADDELLSTQSALTSPRQELDRWAALAAAEIARRSTPEHGLGSLARRSGFTDADTLLVSMTGSTKAEARSLARVGEMIAVTDAATDLAAAREADPDLAATVPPVEAPWYAALAALVTAGRVTVAVADVIQTGLGEITDAVTADDLEAALAELLTDLFGADGTHRVHVAEARTAARAARDRIDISGVAVRENALREKQYWRQWIGPDGMYRGEYALDPENGALLQAVHDQLTHPRRQPDPKKRAFGAAPVRDPFVDKAVRERDAAEGLVHLVRAGASVDPMRLLDTEAPSVRVVVNEQALRTGDGFGALEGHPGAVSLASVERGLCAGYLPVLFSSTGQPLNLGRDER</sequence>
<accession>A0A4Y9R416</accession>
<gene>
    <name evidence="3" type="ORF">E4M00_04000</name>
</gene>
<dbReference type="AlphaFoldDB" id="A0A4Y9R416"/>
<dbReference type="EMBL" id="SPQZ01000002">
    <property type="protein sequence ID" value="TFV98692.1"/>
    <property type="molecule type" value="Genomic_DNA"/>
</dbReference>
<feature type="non-terminal residue" evidence="3">
    <location>
        <position position="374"/>
    </location>
</feature>
<dbReference type="RefSeq" id="WP_135119234.1">
    <property type="nucleotide sequence ID" value="NZ_SPQZ01000002.1"/>
</dbReference>
<feature type="signal peptide" evidence="1">
    <location>
        <begin position="1"/>
        <end position="22"/>
    </location>
</feature>
<evidence type="ECO:0000313" key="3">
    <source>
        <dbReference type="EMBL" id="TFV98692.1"/>
    </source>
</evidence>
<keyword evidence="4" id="KW-1185">Reference proteome</keyword>